<evidence type="ECO:0000313" key="2">
    <source>
        <dbReference type="EMBL" id="SNV23727.1"/>
    </source>
</evidence>
<reference evidence="2 3" key="1">
    <citation type="submission" date="2017-06" db="EMBL/GenBank/DDBJ databases">
        <authorList>
            <consortium name="Pathogen Informatics"/>
        </authorList>
    </citation>
    <scope>NUCLEOTIDE SEQUENCE [LARGE SCALE GENOMIC DNA]</scope>
    <source>
        <strain evidence="2 3">NCTC13039</strain>
    </source>
</reference>
<dbReference type="GO" id="GO:0030151">
    <property type="term" value="F:molybdenum ion binding"/>
    <property type="evidence" value="ECO:0007669"/>
    <property type="project" value="InterPro"/>
</dbReference>
<accession>A0A239VNB3</accession>
<dbReference type="GO" id="GO:0030170">
    <property type="term" value="F:pyridoxal phosphate binding"/>
    <property type="evidence" value="ECO:0007669"/>
    <property type="project" value="InterPro"/>
</dbReference>
<dbReference type="AlphaFoldDB" id="A0A239VNB3"/>
<feature type="domain" description="MOSC" evidence="1">
    <location>
        <begin position="1"/>
        <end position="48"/>
    </location>
</feature>
<dbReference type="STRING" id="1121387.GCA_000429885_00250"/>
<evidence type="ECO:0000313" key="3">
    <source>
        <dbReference type="Proteomes" id="UP000242637"/>
    </source>
</evidence>
<dbReference type="InterPro" id="IPR005302">
    <property type="entry name" value="MoCF_Sase_C"/>
</dbReference>
<dbReference type="GO" id="GO:0003824">
    <property type="term" value="F:catalytic activity"/>
    <property type="evidence" value="ECO:0007669"/>
    <property type="project" value="InterPro"/>
</dbReference>
<dbReference type="Proteomes" id="UP000242637">
    <property type="component" value="Chromosome 1"/>
</dbReference>
<name>A0A239VNB3_9MICO</name>
<dbReference type="PROSITE" id="PS51340">
    <property type="entry name" value="MOSC"/>
    <property type="match status" value="1"/>
</dbReference>
<dbReference type="RefSeq" id="WP_407919572.1">
    <property type="nucleotide sequence ID" value="NZ_LT906453.1"/>
</dbReference>
<evidence type="ECO:0000259" key="1">
    <source>
        <dbReference type="PROSITE" id="PS51340"/>
    </source>
</evidence>
<protein>
    <recommendedName>
        <fullName evidence="1">MOSC domain-containing protein</fullName>
    </recommendedName>
</protein>
<keyword evidence="3" id="KW-1185">Reference proteome</keyword>
<dbReference type="EMBL" id="LT906453">
    <property type="protein sequence ID" value="SNV23727.1"/>
    <property type="molecule type" value="Genomic_DNA"/>
</dbReference>
<sequence length="50" mass="5393">MIGINQDGTEATGGWLKPLALERNMSIGVYANVMNPGRIHVGEHINVCQS</sequence>
<gene>
    <name evidence="2" type="ORF">SAMEA4475696_01880</name>
</gene>
<proteinExistence type="predicted"/>
<organism evidence="2 3">
    <name type="scientific">Dermatophilus congolensis</name>
    <dbReference type="NCBI Taxonomy" id="1863"/>
    <lineage>
        <taxon>Bacteria</taxon>
        <taxon>Bacillati</taxon>
        <taxon>Actinomycetota</taxon>
        <taxon>Actinomycetes</taxon>
        <taxon>Micrococcales</taxon>
        <taxon>Dermatophilaceae</taxon>
        <taxon>Dermatophilus</taxon>
    </lineage>
</organism>
<dbReference type="GeneID" id="97007229"/>
<dbReference type="KEGG" id="dco:SAMEA4475696_1880"/>